<keyword evidence="1" id="KW-0597">Phosphoprotein</keyword>
<dbReference type="SUPFAM" id="SSF57903">
    <property type="entry name" value="FYVE/PHD zinc finger"/>
    <property type="match status" value="1"/>
</dbReference>
<dbReference type="InterPro" id="IPR043563">
    <property type="entry name" value="Sp110/Sp140/Sp140L-like"/>
</dbReference>
<dbReference type="PROSITE" id="PS50016">
    <property type="entry name" value="ZF_PHD_2"/>
    <property type="match status" value="1"/>
</dbReference>
<feature type="region of interest" description="Disordered" evidence="8">
    <location>
        <begin position="195"/>
        <end position="246"/>
    </location>
</feature>
<dbReference type="PANTHER" id="PTHR46386:SF1">
    <property type="entry name" value="NUCLEAR BODY PROTEIN SP140-LIKE PROTEIN"/>
    <property type="match status" value="1"/>
</dbReference>
<dbReference type="CDD" id="cd15626">
    <property type="entry name" value="PHD_SP110_140"/>
    <property type="match status" value="1"/>
</dbReference>
<evidence type="ECO:0000256" key="6">
    <source>
        <dbReference type="ARBA" id="ARBA00023125"/>
    </source>
</evidence>
<proteinExistence type="predicted"/>
<accession>A0A7J8FU08</accession>
<evidence type="ECO:0000259" key="11">
    <source>
        <dbReference type="PROSITE" id="PS51414"/>
    </source>
</evidence>
<dbReference type="InterPro" id="IPR019787">
    <property type="entry name" value="Znf_PHD-finger"/>
</dbReference>
<dbReference type="Proteomes" id="UP000550707">
    <property type="component" value="Unassembled WGS sequence"/>
</dbReference>
<dbReference type="EMBL" id="JACASF010000011">
    <property type="protein sequence ID" value="KAF6451168.1"/>
    <property type="molecule type" value="Genomic_DNA"/>
</dbReference>
<evidence type="ECO:0000256" key="8">
    <source>
        <dbReference type="SAM" id="MobiDB-lite"/>
    </source>
</evidence>
<dbReference type="GO" id="GO:0008270">
    <property type="term" value="F:zinc ion binding"/>
    <property type="evidence" value="ECO:0007669"/>
    <property type="project" value="UniProtKB-KW"/>
</dbReference>
<dbReference type="InParanoid" id="A0A7J8FU08"/>
<feature type="domain" description="HSR" evidence="11">
    <location>
        <begin position="1"/>
        <end position="108"/>
    </location>
</feature>
<dbReference type="SMART" id="SM00258">
    <property type="entry name" value="SAND"/>
    <property type="match status" value="1"/>
</dbReference>
<evidence type="ECO:0000256" key="2">
    <source>
        <dbReference type="ARBA" id="ARBA00022723"/>
    </source>
</evidence>
<dbReference type="PROSITE" id="PS50864">
    <property type="entry name" value="SAND"/>
    <property type="match status" value="1"/>
</dbReference>
<dbReference type="InterPro" id="IPR013083">
    <property type="entry name" value="Znf_RING/FYVE/PHD"/>
</dbReference>
<evidence type="ECO:0000256" key="5">
    <source>
        <dbReference type="ARBA" id="ARBA00023117"/>
    </source>
</evidence>
<protein>
    <submittedName>
        <fullName evidence="12">SP140 nuclear body protein like</fullName>
    </submittedName>
</protein>
<dbReference type="Gene3D" id="1.20.920.10">
    <property type="entry name" value="Bromodomain-like"/>
    <property type="match status" value="1"/>
</dbReference>
<dbReference type="SMART" id="SM00249">
    <property type="entry name" value="PHD"/>
    <property type="match status" value="1"/>
</dbReference>
<dbReference type="InterPro" id="IPR001965">
    <property type="entry name" value="Znf_PHD"/>
</dbReference>
<dbReference type="InterPro" id="IPR011011">
    <property type="entry name" value="Znf_FYVE_PHD"/>
</dbReference>
<keyword evidence="3 7" id="KW-0863">Zinc-finger</keyword>
<evidence type="ECO:0000313" key="12">
    <source>
        <dbReference type="EMBL" id="KAF6451168.1"/>
    </source>
</evidence>
<dbReference type="Gene3D" id="3.10.390.10">
    <property type="entry name" value="SAND domain-like"/>
    <property type="match status" value="1"/>
</dbReference>
<evidence type="ECO:0000259" key="10">
    <source>
        <dbReference type="PROSITE" id="PS50864"/>
    </source>
</evidence>
<feature type="domain" description="PHD-type" evidence="9">
    <location>
        <begin position="391"/>
        <end position="437"/>
    </location>
</feature>
<organism evidence="12 13">
    <name type="scientific">Molossus molossus</name>
    <name type="common">Pallas' mastiff bat</name>
    <name type="synonym">Vespertilio molossus</name>
    <dbReference type="NCBI Taxonomy" id="27622"/>
    <lineage>
        <taxon>Eukaryota</taxon>
        <taxon>Metazoa</taxon>
        <taxon>Chordata</taxon>
        <taxon>Craniata</taxon>
        <taxon>Vertebrata</taxon>
        <taxon>Euteleostomi</taxon>
        <taxon>Mammalia</taxon>
        <taxon>Eutheria</taxon>
        <taxon>Laurasiatheria</taxon>
        <taxon>Chiroptera</taxon>
        <taxon>Yangochiroptera</taxon>
        <taxon>Molossidae</taxon>
        <taxon>Molossus</taxon>
    </lineage>
</organism>
<gene>
    <name evidence="12" type="ORF">HJG59_017196</name>
</gene>
<dbReference type="Pfam" id="PF03172">
    <property type="entry name" value="HSR"/>
    <property type="match status" value="1"/>
</dbReference>
<dbReference type="InterPro" id="IPR036427">
    <property type="entry name" value="Bromodomain-like_sf"/>
</dbReference>
<evidence type="ECO:0000259" key="9">
    <source>
        <dbReference type="PROSITE" id="PS50016"/>
    </source>
</evidence>
<reference evidence="12 13" key="1">
    <citation type="journal article" date="2020" name="Nature">
        <title>Six reference-quality genomes reveal evolution of bat adaptations.</title>
        <authorList>
            <person name="Jebb D."/>
            <person name="Huang Z."/>
            <person name="Pippel M."/>
            <person name="Hughes G.M."/>
            <person name="Lavrichenko K."/>
            <person name="Devanna P."/>
            <person name="Winkler S."/>
            <person name="Jermiin L.S."/>
            <person name="Skirmuntt E.C."/>
            <person name="Katzourakis A."/>
            <person name="Burkitt-Gray L."/>
            <person name="Ray D.A."/>
            <person name="Sullivan K.A.M."/>
            <person name="Roscito J.G."/>
            <person name="Kirilenko B.M."/>
            <person name="Davalos L.M."/>
            <person name="Corthals A.P."/>
            <person name="Power M.L."/>
            <person name="Jones G."/>
            <person name="Ransome R.D."/>
            <person name="Dechmann D.K.N."/>
            <person name="Locatelli A.G."/>
            <person name="Puechmaille S.J."/>
            <person name="Fedrigo O."/>
            <person name="Jarvis E.D."/>
            <person name="Hiller M."/>
            <person name="Vernes S.C."/>
            <person name="Myers E.W."/>
            <person name="Teeling E.C."/>
        </authorList>
    </citation>
    <scope>NUCLEOTIDE SEQUENCE [LARGE SCALE GENOMIC DNA]</scope>
    <source>
        <strain evidence="12">MMolMol1</strain>
        <tissue evidence="12">Muscle</tissue>
    </source>
</reference>
<dbReference type="InterPro" id="IPR004865">
    <property type="entry name" value="HSR_dom"/>
</dbReference>
<dbReference type="SUPFAM" id="SSF47370">
    <property type="entry name" value="Bromodomain"/>
    <property type="match status" value="1"/>
</dbReference>
<keyword evidence="13" id="KW-1185">Reference proteome</keyword>
<dbReference type="GO" id="GO:0000981">
    <property type="term" value="F:DNA-binding transcription factor activity, RNA polymerase II-specific"/>
    <property type="evidence" value="ECO:0007669"/>
    <property type="project" value="TreeGrafter"/>
</dbReference>
<dbReference type="GO" id="GO:0005634">
    <property type="term" value="C:nucleus"/>
    <property type="evidence" value="ECO:0007669"/>
    <property type="project" value="InterPro"/>
</dbReference>
<dbReference type="InterPro" id="IPR010919">
    <property type="entry name" value="SAND-like_dom_sf"/>
</dbReference>
<keyword evidence="2" id="KW-0479">Metal-binding</keyword>
<dbReference type="SUPFAM" id="SSF63763">
    <property type="entry name" value="SAND domain-like"/>
    <property type="match status" value="1"/>
</dbReference>
<feature type="compositionally biased region" description="Polar residues" evidence="8">
    <location>
        <begin position="209"/>
        <end position="221"/>
    </location>
</feature>
<dbReference type="AlphaFoldDB" id="A0A7J8FU08"/>
<evidence type="ECO:0000256" key="1">
    <source>
        <dbReference type="ARBA" id="ARBA00022553"/>
    </source>
</evidence>
<dbReference type="InterPro" id="IPR019786">
    <property type="entry name" value="Zinc_finger_PHD-type_CS"/>
</dbReference>
<keyword evidence="6" id="KW-0238">DNA-binding</keyword>
<dbReference type="PROSITE" id="PS01359">
    <property type="entry name" value="ZF_PHD_1"/>
    <property type="match status" value="1"/>
</dbReference>
<keyword evidence="4" id="KW-0862">Zinc</keyword>
<comment type="caution">
    <text evidence="12">The sequence shown here is derived from an EMBL/GenBank/DDBJ whole genome shotgun (WGS) entry which is preliminary data.</text>
</comment>
<sequence length="563" mass="64639">MSTENKRICDIALSLFKKYKVEISDAINTTFPFLEYLRDHEFITSEMYKHSHQSLTKRHGVQEVIYDVLTELEKTFDLSILEALFSKVIMKKYPDLYNIYKIFKTAIPDLELSPECEMERRPDVQLSLEQGTVKKPLSSLTWLYQDPSDYNGTAPPENELAEPLRETQLKHENETLPTTSALKTQQANEQFFQESKPAVLSIDEDELTESSTGEQRSNPVISSDEDEPAKASTGEQRMNPGTVDLGNSFTLAKIKRKRSPRTSKGPGIHEVSLVYTVMVVSNQDMPRIKGTIHRTNMSVNFHDELLPVTCGESSGMLIKRKLERGVTMKCIRSDDGNWFSLRELEIRGGYESASNWKNSLRCGGKSLRKLIMEGILPTPPRVYGRRRLEISEKCRICQDEGKLYCCVNCLGFFHGNCHLPPVESERNPWRCTFCTIQMGPKSQKCCKESEILGRPMGSEEMLKCDFVLLKVYHHLESNVFPNIPHENYVEQASRCLKKLRKLDEIKKNLIEGQYHQVEAFVRDMNHIFQDPRCNDSDLSEVEFKEHFKAVFAIQKPKLNSSLL</sequence>
<evidence type="ECO:0000313" key="13">
    <source>
        <dbReference type="Proteomes" id="UP000550707"/>
    </source>
</evidence>
<dbReference type="Pfam" id="PF01342">
    <property type="entry name" value="SAND"/>
    <property type="match status" value="1"/>
</dbReference>
<evidence type="ECO:0000256" key="4">
    <source>
        <dbReference type="ARBA" id="ARBA00022833"/>
    </source>
</evidence>
<dbReference type="InterPro" id="IPR000770">
    <property type="entry name" value="SAND_dom"/>
</dbReference>
<dbReference type="PROSITE" id="PS51414">
    <property type="entry name" value="HSR"/>
    <property type="match status" value="1"/>
</dbReference>
<dbReference type="GO" id="GO:0003677">
    <property type="term" value="F:DNA binding"/>
    <property type="evidence" value="ECO:0007669"/>
    <property type="project" value="UniProtKB-KW"/>
</dbReference>
<keyword evidence="5" id="KW-0103">Bromodomain</keyword>
<evidence type="ECO:0000256" key="7">
    <source>
        <dbReference type="PROSITE-ProRule" id="PRU00146"/>
    </source>
</evidence>
<dbReference type="PANTHER" id="PTHR46386">
    <property type="entry name" value="NUCLEAR BODY PROTEIN SP140"/>
    <property type="match status" value="1"/>
</dbReference>
<feature type="domain" description="SAND" evidence="10">
    <location>
        <begin position="296"/>
        <end position="377"/>
    </location>
</feature>
<evidence type="ECO:0000256" key="3">
    <source>
        <dbReference type="ARBA" id="ARBA00022771"/>
    </source>
</evidence>
<name>A0A7J8FU08_MOLMO</name>
<dbReference type="Gene3D" id="3.30.40.10">
    <property type="entry name" value="Zinc/RING finger domain, C3HC4 (zinc finger)"/>
    <property type="match status" value="1"/>
</dbReference>